<keyword evidence="7 9" id="KW-0472">Membrane</keyword>
<protein>
    <recommendedName>
        <fullName evidence="9">TRAP transporter small permease protein</fullName>
    </recommendedName>
</protein>
<comment type="function">
    <text evidence="9">Part of the tripartite ATP-independent periplasmic (TRAP) transport system.</text>
</comment>
<feature type="transmembrane region" description="Helical" evidence="9">
    <location>
        <begin position="54"/>
        <end position="70"/>
    </location>
</feature>
<feature type="transmembrane region" description="Helical" evidence="9">
    <location>
        <begin position="12"/>
        <end position="34"/>
    </location>
</feature>
<organism evidence="11 12">
    <name type="scientific">Pararhodobacter zhoushanensis</name>
    <dbReference type="NCBI Taxonomy" id="2479545"/>
    <lineage>
        <taxon>Bacteria</taxon>
        <taxon>Pseudomonadati</taxon>
        <taxon>Pseudomonadota</taxon>
        <taxon>Alphaproteobacteria</taxon>
        <taxon>Rhodobacterales</taxon>
        <taxon>Paracoccaceae</taxon>
        <taxon>Pararhodobacter</taxon>
    </lineage>
</organism>
<feature type="transmembrane region" description="Helical" evidence="9">
    <location>
        <begin position="91"/>
        <end position="112"/>
    </location>
</feature>
<evidence type="ECO:0000313" key="11">
    <source>
        <dbReference type="EMBL" id="MCW1934998.1"/>
    </source>
</evidence>
<keyword evidence="3" id="KW-1003">Cell membrane</keyword>
<dbReference type="InterPro" id="IPR055348">
    <property type="entry name" value="DctQ"/>
</dbReference>
<dbReference type="EMBL" id="JAPDFL010000002">
    <property type="protein sequence ID" value="MCW1934998.1"/>
    <property type="molecule type" value="Genomic_DNA"/>
</dbReference>
<dbReference type="PANTHER" id="PTHR35011">
    <property type="entry name" value="2,3-DIKETO-L-GULONATE TRAP TRANSPORTER SMALL PERMEASE PROTEIN YIAM"/>
    <property type="match status" value="1"/>
</dbReference>
<feature type="domain" description="Tripartite ATP-independent periplasmic transporters DctQ component" evidence="10">
    <location>
        <begin position="28"/>
        <end position="161"/>
    </location>
</feature>
<evidence type="ECO:0000313" key="12">
    <source>
        <dbReference type="Proteomes" id="UP001208938"/>
    </source>
</evidence>
<keyword evidence="12" id="KW-1185">Reference proteome</keyword>
<feature type="transmembrane region" description="Helical" evidence="9">
    <location>
        <begin position="132"/>
        <end position="153"/>
    </location>
</feature>
<proteinExistence type="inferred from homology"/>
<evidence type="ECO:0000256" key="7">
    <source>
        <dbReference type="ARBA" id="ARBA00023136"/>
    </source>
</evidence>
<evidence type="ECO:0000256" key="8">
    <source>
        <dbReference type="ARBA" id="ARBA00038436"/>
    </source>
</evidence>
<sequence>MVRQGVRKAIDALITVDLVIAGLALMAMLVHVVLDVILREVHVPFSGTLEIVSFWYMVALVFLAIPVAQAHGHHIKVELFTVAISPRVQKMIDIVVLLACAALLVVFVWVSVEEALRQTSRHAMVEAGTGTIAVWPTRWLVPLSMATTCLICVMQACDLVRSLITGIEPPTHARKSLDV</sequence>
<evidence type="ECO:0000256" key="5">
    <source>
        <dbReference type="ARBA" id="ARBA00022692"/>
    </source>
</evidence>
<keyword evidence="5 9" id="KW-0812">Transmembrane</keyword>
<evidence type="ECO:0000256" key="6">
    <source>
        <dbReference type="ARBA" id="ARBA00022989"/>
    </source>
</evidence>
<dbReference type="Pfam" id="PF04290">
    <property type="entry name" value="DctQ"/>
    <property type="match status" value="1"/>
</dbReference>
<dbReference type="InterPro" id="IPR007387">
    <property type="entry name" value="TRAP_DctQ"/>
</dbReference>
<keyword evidence="6 9" id="KW-1133">Transmembrane helix</keyword>
<dbReference type="Proteomes" id="UP001208938">
    <property type="component" value="Unassembled WGS sequence"/>
</dbReference>
<comment type="subcellular location">
    <subcellularLocation>
        <location evidence="1 9">Cell inner membrane</location>
        <topology evidence="1 9">Multi-pass membrane protein</topology>
    </subcellularLocation>
</comment>
<name>A0ABT3H5H0_9RHOB</name>
<evidence type="ECO:0000256" key="9">
    <source>
        <dbReference type="RuleBase" id="RU369079"/>
    </source>
</evidence>
<comment type="subunit">
    <text evidence="9">The complex comprises the extracytoplasmic solute receptor protein and the two transmembrane proteins.</text>
</comment>
<evidence type="ECO:0000259" key="10">
    <source>
        <dbReference type="Pfam" id="PF04290"/>
    </source>
</evidence>
<accession>A0ABT3H5H0</accession>
<evidence type="ECO:0000256" key="4">
    <source>
        <dbReference type="ARBA" id="ARBA00022519"/>
    </source>
</evidence>
<dbReference type="PANTHER" id="PTHR35011:SF10">
    <property type="entry name" value="TRAP TRANSPORTER SMALL PERMEASE PROTEIN"/>
    <property type="match status" value="1"/>
</dbReference>
<gene>
    <name evidence="11" type="ORF">OKW52_22765</name>
</gene>
<evidence type="ECO:0000256" key="1">
    <source>
        <dbReference type="ARBA" id="ARBA00004429"/>
    </source>
</evidence>
<keyword evidence="4 9" id="KW-0997">Cell inner membrane</keyword>
<comment type="similarity">
    <text evidence="8 9">Belongs to the TRAP transporter small permease family.</text>
</comment>
<reference evidence="11 12" key="1">
    <citation type="submission" date="2022-10" db="EMBL/GenBank/DDBJ databases">
        <title>Pararhodobacter sp. nov., isolated from marine algae.</title>
        <authorList>
            <person name="Choi B.J."/>
            <person name="Kim J.M."/>
            <person name="Lee J.K."/>
            <person name="Choi D.G."/>
            <person name="Jeon C.O."/>
        </authorList>
    </citation>
    <scope>NUCLEOTIDE SEQUENCE [LARGE SCALE GENOMIC DNA]</scope>
    <source>
        <strain evidence="11 12">ZQ420</strain>
    </source>
</reference>
<evidence type="ECO:0000256" key="2">
    <source>
        <dbReference type="ARBA" id="ARBA00022448"/>
    </source>
</evidence>
<keyword evidence="2 9" id="KW-0813">Transport</keyword>
<evidence type="ECO:0000256" key="3">
    <source>
        <dbReference type="ARBA" id="ARBA00022475"/>
    </source>
</evidence>
<comment type="caution">
    <text evidence="11">The sequence shown here is derived from an EMBL/GenBank/DDBJ whole genome shotgun (WGS) entry which is preliminary data.</text>
</comment>
<dbReference type="RefSeq" id="WP_264507883.1">
    <property type="nucleotide sequence ID" value="NZ_JAPDFL010000002.1"/>
</dbReference>